<evidence type="ECO:0000313" key="2">
    <source>
        <dbReference type="Proteomes" id="UP000091967"/>
    </source>
</evidence>
<evidence type="ECO:0000313" key="1">
    <source>
        <dbReference type="EMBL" id="OBS16146.1"/>
    </source>
</evidence>
<organism evidence="1 2">
    <name type="scientific">Fusarium poae</name>
    <dbReference type="NCBI Taxonomy" id="36050"/>
    <lineage>
        <taxon>Eukaryota</taxon>
        <taxon>Fungi</taxon>
        <taxon>Dikarya</taxon>
        <taxon>Ascomycota</taxon>
        <taxon>Pezizomycotina</taxon>
        <taxon>Sordariomycetes</taxon>
        <taxon>Hypocreomycetidae</taxon>
        <taxon>Hypocreales</taxon>
        <taxon>Nectriaceae</taxon>
        <taxon>Fusarium</taxon>
    </lineage>
</organism>
<proteinExistence type="predicted"/>
<dbReference type="EMBL" id="LYXU01000115">
    <property type="protein sequence ID" value="OBS16146.1"/>
    <property type="molecule type" value="Genomic_DNA"/>
</dbReference>
<accession>A0A1B8A6P7</accession>
<gene>
    <name evidence="1" type="ORF">FPOA_13214</name>
</gene>
<keyword evidence="2" id="KW-1185">Reference proteome</keyword>
<dbReference type="Proteomes" id="UP000091967">
    <property type="component" value="Unassembled WGS sequence"/>
</dbReference>
<protein>
    <submittedName>
        <fullName evidence="1">Uncharacterized protein</fullName>
    </submittedName>
</protein>
<sequence length="135" mass="16010">MKQHAWLSSTAIRDIMYDMRKGKDEWDPEERSNTGGFKHIARDSAFRLLYMLLQSDVVDTNMAYNAVLFVVSHYRIFKHRTRKMVREALEENCQMSVKQRAGLDKWPVEESFFTISEEDVTTESEDIFYDSDYSF</sequence>
<reference evidence="1 2" key="1">
    <citation type="submission" date="2016-06" db="EMBL/GenBank/DDBJ databases">
        <title>Living apart together: crosstalk between the core and supernumerary genomes in a fungal plant pathogen.</title>
        <authorList>
            <person name="Vanheule A."/>
            <person name="Audenaert K."/>
            <person name="Warris S."/>
            <person name="Van De Geest H."/>
            <person name="Schijlen E."/>
            <person name="Hofte M."/>
            <person name="De Saeger S."/>
            <person name="Haesaert G."/>
            <person name="Waalwijk C."/>
            <person name="Van Der Lee T."/>
        </authorList>
    </citation>
    <scope>NUCLEOTIDE SEQUENCE [LARGE SCALE GENOMIC DNA]</scope>
    <source>
        <strain evidence="1 2">2516</strain>
    </source>
</reference>
<comment type="caution">
    <text evidence="1">The sequence shown here is derived from an EMBL/GenBank/DDBJ whole genome shotgun (WGS) entry which is preliminary data.</text>
</comment>
<dbReference type="AlphaFoldDB" id="A0A1B8A6P7"/>
<name>A0A1B8A6P7_FUSPO</name>
<dbReference type="OMA" id="PHTGAFK"/>